<dbReference type="KEGG" id="llo:LLO_1976"/>
<accession>D3HIX9</accession>
<reference evidence="1 2" key="1">
    <citation type="journal article" date="2010" name="PLoS Genet.">
        <title>Analysis of the Legionella longbeachae genome and transcriptome uncovers unique strategies to cause Legionnaires' disease.</title>
        <authorList>
            <person name="Cazalet C."/>
            <person name="Gomez-Valero L."/>
            <person name="Rusniok C."/>
            <person name="Lomma M."/>
            <person name="Dervins-Ravault D."/>
            <person name="Newton H."/>
            <person name="Sansom F."/>
            <person name="Jarraud S."/>
            <person name="Zidane N."/>
            <person name="Ma L."/>
            <person name="Bouchier C."/>
            <person name="Etienne J."/>
            <person name="Hartland E."/>
            <person name="Buchrieser C."/>
        </authorList>
    </citation>
    <scope>NUCLEOTIDE SEQUENCE [LARGE SCALE GENOMIC DNA]</scope>
    <source>
        <strain evidence="1 2">NSW150</strain>
    </source>
</reference>
<name>D3HIX9_LEGLN</name>
<protein>
    <submittedName>
        <fullName evidence="1">Uncharacterized protein</fullName>
    </submittedName>
</protein>
<proteinExistence type="predicted"/>
<dbReference type="Proteomes" id="UP000001060">
    <property type="component" value="Chromosome"/>
</dbReference>
<gene>
    <name evidence="1" type="ordered locus">LLO_1976</name>
</gene>
<evidence type="ECO:0000313" key="2">
    <source>
        <dbReference type="Proteomes" id="UP000001060"/>
    </source>
</evidence>
<dbReference type="HOGENOM" id="CLU_1756567_0_0_6"/>
<dbReference type="RefSeq" id="WP_012979219.1">
    <property type="nucleotide sequence ID" value="NC_013861.1"/>
</dbReference>
<dbReference type="EMBL" id="FN650140">
    <property type="protein sequence ID" value="CBJ12359.1"/>
    <property type="molecule type" value="Genomic_DNA"/>
</dbReference>
<evidence type="ECO:0000313" key="1">
    <source>
        <dbReference type="EMBL" id="CBJ12359.1"/>
    </source>
</evidence>
<organism evidence="1 2">
    <name type="scientific">Legionella longbeachae serogroup 1 (strain NSW150)</name>
    <dbReference type="NCBI Taxonomy" id="661367"/>
    <lineage>
        <taxon>Bacteria</taxon>
        <taxon>Pseudomonadati</taxon>
        <taxon>Pseudomonadota</taxon>
        <taxon>Gammaproteobacteria</taxon>
        <taxon>Legionellales</taxon>
        <taxon>Legionellaceae</taxon>
        <taxon>Legionella</taxon>
    </lineage>
</organism>
<dbReference type="GeneID" id="40926195"/>
<sequence>MVARAPTSKLITELGITLSPDENETWKLSSSLILSFVMKGLLNELAEQLDQESEKIRSTRQSFKEENFFFTMQSSEQQKKKLMPLIRNKMICIRRENNLEPTQSMGFSLARIQLKEELNLMNCLKTSRKRKKALYRLRTARNHTPDTI</sequence>
<keyword evidence="2" id="KW-1185">Reference proteome</keyword>
<dbReference type="AlphaFoldDB" id="D3HIX9"/>